<sequence>MASVYYSIAFILLFANCKHTKVKSNFQIDDRKCCEVSLWIDSGESTKCKEDGDMTCDYFKCLADENGLLDDDKINDEKVKELLNQWEKENPSEKATINKVRRNCSGGKFMELLADSSVSDDVCEPLNFYLCVYINIIFECSSWKQDSQCTKMKEYTQTCKKFLDI</sequence>
<dbReference type="Gene3D" id="1.10.238.270">
    <property type="match status" value="1"/>
</dbReference>
<dbReference type="AlphaFoldDB" id="A0A0N1IEZ8"/>
<evidence type="ECO:0000313" key="2">
    <source>
        <dbReference type="Proteomes" id="UP000053240"/>
    </source>
</evidence>
<keyword evidence="2" id="KW-1185">Reference proteome</keyword>
<reference evidence="1 2" key="1">
    <citation type="journal article" date="2015" name="Nat. Commun.">
        <title>Outbred genome sequencing and CRISPR/Cas9 gene editing in butterflies.</title>
        <authorList>
            <person name="Li X."/>
            <person name="Fan D."/>
            <person name="Zhang W."/>
            <person name="Liu G."/>
            <person name="Zhang L."/>
            <person name="Zhao L."/>
            <person name="Fang X."/>
            <person name="Chen L."/>
            <person name="Dong Y."/>
            <person name="Chen Y."/>
            <person name="Ding Y."/>
            <person name="Zhao R."/>
            <person name="Feng M."/>
            <person name="Zhu Y."/>
            <person name="Feng Y."/>
            <person name="Jiang X."/>
            <person name="Zhu D."/>
            <person name="Xiang H."/>
            <person name="Feng X."/>
            <person name="Li S."/>
            <person name="Wang J."/>
            <person name="Zhang G."/>
            <person name="Kronforst M.R."/>
            <person name="Wang W."/>
        </authorList>
    </citation>
    <scope>NUCLEOTIDE SEQUENCE [LARGE SCALE GENOMIC DNA]</scope>
    <source>
        <strain evidence="1">Ya'a_city_454_Pm</strain>
        <tissue evidence="1">Whole body</tissue>
    </source>
</reference>
<dbReference type="InParanoid" id="A0A0N1IEZ8"/>
<protein>
    <submittedName>
        <fullName evidence="1">Uncharacterized protein</fullName>
    </submittedName>
</protein>
<organism evidence="1 2">
    <name type="scientific">Papilio machaon</name>
    <name type="common">Old World swallowtail butterfly</name>
    <dbReference type="NCBI Taxonomy" id="76193"/>
    <lineage>
        <taxon>Eukaryota</taxon>
        <taxon>Metazoa</taxon>
        <taxon>Ecdysozoa</taxon>
        <taxon>Arthropoda</taxon>
        <taxon>Hexapoda</taxon>
        <taxon>Insecta</taxon>
        <taxon>Pterygota</taxon>
        <taxon>Neoptera</taxon>
        <taxon>Endopterygota</taxon>
        <taxon>Lepidoptera</taxon>
        <taxon>Glossata</taxon>
        <taxon>Ditrysia</taxon>
        <taxon>Papilionoidea</taxon>
        <taxon>Papilionidae</taxon>
        <taxon>Papilioninae</taxon>
        <taxon>Papilio</taxon>
    </lineage>
</organism>
<dbReference type="EMBL" id="KQ461183">
    <property type="protein sequence ID" value="KPJ07563.1"/>
    <property type="molecule type" value="Genomic_DNA"/>
</dbReference>
<gene>
    <name evidence="1" type="ORF">RR48_05053</name>
</gene>
<name>A0A0N1IEZ8_PAPMA</name>
<accession>A0A0N1IEZ8</accession>
<evidence type="ECO:0000313" key="1">
    <source>
        <dbReference type="EMBL" id="KPJ07563.1"/>
    </source>
</evidence>
<dbReference type="Proteomes" id="UP000053240">
    <property type="component" value="Unassembled WGS sequence"/>
</dbReference>
<proteinExistence type="predicted"/>